<protein>
    <submittedName>
        <fullName evidence="5">Pentachlorophenol 4-monooxygenase</fullName>
    </submittedName>
</protein>
<dbReference type="PANTHER" id="PTHR43004:SF19">
    <property type="entry name" value="BINDING MONOOXYGENASE, PUTATIVE (JCVI)-RELATED"/>
    <property type="match status" value="1"/>
</dbReference>
<keyword evidence="3" id="KW-0274">FAD</keyword>
<dbReference type="EMBL" id="FO082843">
    <property type="protein sequence ID" value="CCF61040.1"/>
    <property type="molecule type" value="Genomic_DNA"/>
</dbReference>
<dbReference type="Gene3D" id="3.50.50.60">
    <property type="entry name" value="FAD/NAD(P)-binding domain"/>
    <property type="match status" value="1"/>
</dbReference>
<dbReference type="InterPro" id="IPR036188">
    <property type="entry name" value="FAD/NAD-bd_sf"/>
</dbReference>
<sequence>MTNSIADVLIVGAGPVGLTAAVVLEQLGHDVVIVDSQSEGANTSRAAVVHPHTLELLEPYGVTPALVDRGLHTPTFTIRDRDELLIGVPFSDLPTAFPYTLMISQADTEKFLLARLSELGGKVVRPATVTEVVQDADGVTATFEDGKQIRARYLIGADGMHSLVRDQAGIGFTGGTYAESFTLADVRLSGGVPQNEVILYFSPAGLVVVAPLPDDMYRIVATVDEAPHDPDVSFVQRLLDERGPLAHPAVVEEVVWGSRFRVHHRIADSFRLGRILLAGDAGHVHSPAGGQGMNLGIEDAITSAEALSRVLGGEPDALLDDLAAARRRTAQNVVSMAGRLTDMATASARKRPIRNAAMRAAGKVPAVRRRLAWRLSGLDRR</sequence>
<evidence type="ECO:0000256" key="1">
    <source>
        <dbReference type="ARBA" id="ARBA00001974"/>
    </source>
</evidence>
<keyword evidence="6" id="KW-1185">Reference proteome</keyword>
<dbReference type="HOGENOM" id="CLU_009665_20_0_11"/>
<evidence type="ECO:0000259" key="4">
    <source>
        <dbReference type="Pfam" id="PF01494"/>
    </source>
</evidence>
<dbReference type="PANTHER" id="PTHR43004">
    <property type="entry name" value="TRK SYSTEM POTASSIUM UPTAKE PROTEIN"/>
    <property type="match status" value="1"/>
</dbReference>
<dbReference type="Gene3D" id="3.30.70.2450">
    <property type="match status" value="1"/>
</dbReference>
<dbReference type="AlphaFoldDB" id="H6R8L2"/>
<dbReference type="Pfam" id="PF01494">
    <property type="entry name" value="FAD_binding_3"/>
    <property type="match status" value="1"/>
</dbReference>
<proteinExistence type="predicted"/>
<dbReference type="Proteomes" id="UP000008190">
    <property type="component" value="Chromosome"/>
</dbReference>
<dbReference type="PRINTS" id="PR00420">
    <property type="entry name" value="RNGMNOXGNASE"/>
</dbReference>
<gene>
    <name evidence="5" type="ordered locus">NOCYR_0219</name>
</gene>
<dbReference type="InterPro" id="IPR002938">
    <property type="entry name" value="FAD-bd"/>
</dbReference>
<dbReference type="GO" id="GO:0071949">
    <property type="term" value="F:FAD binding"/>
    <property type="evidence" value="ECO:0007669"/>
    <property type="project" value="InterPro"/>
</dbReference>
<dbReference type="GO" id="GO:0016709">
    <property type="term" value="F:oxidoreductase activity, acting on paired donors, with incorporation or reduction of molecular oxygen, NAD(P)H as one donor, and incorporation of one atom of oxygen"/>
    <property type="evidence" value="ECO:0007669"/>
    <property type="project" value="UniProtKB-ARBA"/>
</dbReference>
<accession>H6R8L2</accession>
<dbReference type="KEGG" id="ncy:NOCYR_0219"/>
<evidence type="ECO:0000313" key="6">
    <source>
        <dbReference type="Proteomes" id="UP000008190"/>
    </source>
</evidence>
<dbReference type="RefSeq" id="WP_014348517.1">
    <property type="nucleotide sequence ID" value="NC_016887.1"/>
</dbReference>
<evidence type="ECO:0000256" key="3">
    <source>
        <dbReference type="ARBA" id="ARBA00022827"/>
    </source>
</evidence>
<keyword evidence="2" id="KW-0285">Flavoprotein</keyword>
<keyword evidence="5" id="KW-0560">Oxidoreductase</keyword>
<dbReference type="SUPFAM" id="SSF51905">
    <property type="entry name" value="FAD/NAD(P)-binding domain"/>
    <property type="match status" value="1"/>
</dbReference>
<evidence type="ECO:0000313" key="5">
    <source>
        <dbReference type="EMBL" id="CCF61040.1"/>
    </source>
</evidence>
<name>H6R8L2_NOCCG</name>
<dbReference type="InterPro" id="IPR050641">
    <property type="entry name" value="RIFMO-like"/>
</dbReference>
<keyword evidence="5" id="KW-0503">Monooxygenase</keyword>
<dbReference type="STRING" id="1127134.NOCYR_0219"/>
<dbReference type="OrthoDB" id="8670884at2"/>
<reference evidence="5 6" key="1">
    <citation type="journal article" date="2012" name="J. Bacteriol.">
        <title>Genome sequence of the human- and animal-pathogenic strain Nocardia cyriacigeorgica GUH-2.</title>
        <authorList>
            <person name="Zoropogui A."/>
            <person name="Pujic P."/>
            <person name="Normand P."/>
            <person name="Barbe V."/>
            <person name="Beaman B."/>
            <person name="Beaman L."/>
            <person name="Boiron P."/>
            <person name="Colinon C."/>
            <person name="Deredjian A."/>
            <person name="Graindorge A."/>
            <person name="Mangenot S."/>
            <person name="Nazaret S."/>
            <person name="Neto M."/>
            <person name="Petit S."/>
            <person name="Roche D."/>
            <person name="Vallenet D."/>
            <person name="Rodriguez-Nava V."/>
            <person name="Richard Y."/>
            <person name="Cournoyer B."/>
            <person name="Blaha D."/>
        </authorList>
    </citation>
    <scope>NUCLEOTIDE SEQUENCE [LARGE SCALE GENOMIC DNA]</scope>
    <source>
        <strain evidence="5 6">GUH-2</strain>
    </source>
</reference>
<dbReference type="eggNOG" id="COG0654">
    <property type="taxonomic scope" value="Bacteria"/>
</dbReference>
<evidence type="ECO:0000256" key="2">
    <source>
        <dbReference type="ARBA" id="ARBA00022630"/>
    </source>
</evidence>
<feature type="domain" description="FAD-binding" evidence="4">
    <location>
        <begin position="6"/>
        <end position="335"/>
    </location>
</feature>
<organism evidence="5 6">
    <name type="scientific">Nocardia cyriacigeorgica (strain GUH-2)</name>
    <dbReference type="NCBI Taxonomy" id="1127134"/>
    <lineage>
        <taxon>Bacteria</taxon>
        <taxon>Bacillati</taxon>
        <taxon>Actinomycetota</taxon>
        <taxon>Actinomycetes</taxon>
        <taxon>Mycobacteriales</taxon>
        <taxon>Nocardiaceae</taxon>
        <taxon>Nocardia</taxon>
    </lineage>
</organism>
<comment type="cofactor">
    <cofactor evidence="1">
        <name>FAD</name>
        <dbReference type="ChEBI" id="CHEBI:57692"/>
    </cofactor>
</comment>